<organism evidence="12 13">
    <name type="scientific">Deminuibacter soli</name>
    <dbReference type="NCBI Taxonomy" id="2291815"/>
    <lineage>
        <taxon>Bacteria</taxon>
        <taxon>Pseudomonadati</taxon>
        <taxon>Bacteroidota</taxon>
        <taxon>Chitinophagia</taxon>
        <taxon>Chitinophagales</taxon>
        <taxon>Chitinophagaceae</taxon>
        <taxon>Deminuibacter</taxon>
    </lineage>
</organism>
<evidence type="ECO:0000256" key="1">
    <source>
        <dbReference type="ARBA" id="ARBA00005272"/>
    </source>
</evidence>
<dbReference type="PRINTS" id="PR00411">
    <property type="entry name" value="PNDRDTASEI"/>
</dbReference>
<proteinExistence type="inferred from homology"/>
<keyword evidence="5" id="KW-0809">Transit peptide</keyword>
<gene>
    <name evidence="12" type="ORF">DXN05_06560</name>
</gene>
<protein>
    <recommendedName>
        <fullName evidence="2">NADH:ubiquinone reductase (non-electrogenic)</fullName>
        <ecNumber evidence="2">1.6.5.9</ecNumber>
    </recommendedName>
</protein>
<name>A0A3E1NKU5_9BACT</name>
<dbReference type="Gene3D" id="3.50.50.100">
    <property type="match status" value="1"/>
</dbReference>
<accession>A0A3E1NKU5</accession>
<keyword evidence="6" id="KW-0560">Oxidoreductase</keyword>
<comment type="caution">
    <text evidence="12">The sequence shown here is derived from an EMBL/GenBank/DDBJ whole genome shotgun (WGS) entry which is preliminary data.</text>
</comment>
<dbReference type="SUPFAM" id="SSF51905">
    <property type="entry name" value="FAD/NAD(P)-binding domain"/>
    <property type="match status" value="1"/>
</dbReference>
<feature type="domain" description="FAD/NAD(P)-binding" evidence="10">
    <location>
        <begin position="18"/>
        <end position="335"/>
    </location>
</feature>
<evidence type="ECO:0000259" key="10">
    <source>
        <dbReference type="Pfam" id="PF07992"/>
    </source>
</evidence>
<evidence type="ECO:0000256" key="4">
    <source>
        <dbReference type="ARBA" id="ARBA00022827"/>
    </source>
</evidence>
<keyword evidence="13" id="KW-1185">Reference proteome</keyword>
<evidence type="ECO:0000256" key="2">
    <source>
        <dbReference type="ARBA" id="ARBA00012637"/>
    </source>
</evidence>
<keyword evidence="3" id="KW-0285">Flavoprotein</keyword>
<dbReference type="EC" id="1.6.5.9" evidence="2"/>
<dbReference type="InterPro" id="IPR036188">
    <property type="entry name" value="FAD/NAD-bd_sf"/>
</dbReference>
<evidence type="ECO:0000256" key="7">
    <source>
        <dbReference type="ARBA" id="ARBA00023027"/>
    </source>
</evidence>
<keyword evidence="9" id="KW-1133">Transmembrane helix</keyword>
<evidence type="ECO:0000256" key="8">
    <source>
        <dbReference type="ARBA" id="ARBA00047599"/>
    </source>
</evidence>
<reference evidence="12 13" key="1">
    <citation type="submission" date="2018-08" db="EMBL/GenBank/DDBJ databases">
        <title>Chitinophagaceae sp. K23C18032701, a novel bacterium isolated from forest soil.</title>
        <authorList>
            <person name="Wang C."/>
        </authorList>
    </citation>
    <scope>NUCLEOTIDE SEQUENCE [LARGE SCALE GENOMIC DNA]</scope>
    <source>
        <strain evidence="12 13">K23C18032701</strain>
    </source>
</reference>
<feature type="transmembrane region" description="Helical" evidence="9">
    <location>
        <begin position="378"/>
        <end position="400"/>
    </location>
</feature>
<dbReference type="EMBL" id="QTJU01000002">
    <property type="protein sequence ID" value="RFM28464.1"/>
    <property type="molecule type" value="Genomic_DNA"/>
</dbReference>
<evidence type="ECO:0000256" key="5">
    <source>
        <dbReference type="ARBA" id="ARBA00022946"/>
    </source>
</evidence>
<keyword evidence="9" id="KW-0472">Membrane</keyword>
<evidence type="ECO:0000256" key="6">
    <source>
        <dbReference type="ARBA" id="ARBA00023002"/>
    </source>
</evidence>
<comment type="catalytic activity">
    <reaction evidence="8">
        <text>a quinone + NADH + H(+) = a quinol + NAD(+)</text>
        <dbReference type="Rhea" id="RHEA:46160"/>
        <dbReference type="ChEBI" id="CHEBI:15378"/>
        <dbReference type="ChEBI" id="CHEBI:24646"/>
        <dbReference type="ChEBI" id="CHEBI:57540"/>
        <dbReference type="ChEBI" id="CHEBI:57945"/>
        <dbReference type="ChEBI" id="CHEBI:132124"/>
        <dbReference type="EC" id="1.6.5.9"/>
    </reaction>
</comment>
<dbReference type="InterPro" id="IPR023753">
    <property type="entry name" value="FAD/NAD-binding_dom"/>
</dbReference>
<dbReference type="OrthoDB" id="9781621at2"/>
<dbReference type="Pfam" id="PF07992">
    <property type="entry name" value="Pyr_redox_2"/>
    <property type="match status" value="1"/>
</dbReference>
<feature type="domain" description="External alternative NADH-ubiquinone oxidoreductase-like C-terminal" evidence="11">
    <location>
        <begin position="359"/>
        <end position="415"/>
    </location>
</feature>
<evidence type="ECO:0000313" key="13">
    <source>
        <dbReference type="Proteomes" id="UP000261284"/>
    </source>
</evidence>
<comment type="similarity">
    <text evidence="1">Belongs to the NADH dehydrogenase family.</text>
</comment>
<keyword evidence="4" id="KW-0274">FAD</keyword>
<dbReference type="PANTHER" id="PTHR43706">
    <property type="entry name" value="NADH DEHYDROGENASE"/>
    <property type="match status" value="1"/>
</dbReference>
<dbReference type="GO" id="GO:0050136">
    <property type="term" value="F:NADH dehydrogenase (quinone) (non-electrogenic) activity"/>
    <property type="evidence" value="ECO:0007669"/>
    <property type="project" value="UniProtKB-EC"/>
</dbReference>
<dbReference type="Pfam" id="PF22366">
    <property type="entry name" value="NDH2_C"/>
    <property type="match status" value="1"/>
</dbReference>
<evidence type="ECO:0000313" key="12">
    <source>
        <dbReference type="EMBL" id="RFM28464.1"/>
    </source>
</evidence>
<dbReference type="AlphaFoldDB" id="A0A3E1NKU5"/>
<evidence type="ECO:0000259" key="11">
    <source>
        <dbReference type="Pfam" id="PF22366"/>
    </source>
</evidence>
<dbReference type="InterPro" id="IPR045024">
    <property type="entry name" value="NDH-2"/>
</dbReference>
<evidence type="ECO:0000256" key="3">
    <source>
        <dbReference type="ARBA" id="ARBA00022630"/>
    </source>
</evidence>
<dbReference type="RefSeq" id="WP_116846454.1">
    <property type="nucleotide sequence ID" value="NZ_QTJU01000002.1"/>
</dbReference>
<dbReference type="InterPro" id="IPR054585">
    <property type="entry name" value="NDH2-like_C"/>
</dbReference>
<dbReference type="PANTHER" id="PTHR43706:SF47">
    <property type="entry name" value="EXTERNAL NADH-UBIQUINONE OXIDOREDUCTASE 1, MITOCHONDRIAL-RELATED"/>
    <property type="match status" value="1"/>
</dbReference>
<keyword evidence="7" id="KW-0520">NAD</keyword>
<sequence>MLPVQQLALNIPKVNKPRVVVVGSGFGGLNVVKYLPDSRFQVVLFDKHNYHTFQPLLYQVATAGLQADAIAGPLRSQFRKKKDFEFRMLKVQSVNPALHTISTLAGDLEYDYLVIANGAKSNYFGDQKMEQLALPLKSIPDALDLRSQLMQLFEWASINKDESIKDHILNIVLIGGGPTGVEMAGALAELKKYVLPKDYPRLDFSHMCIYLLEGMDRLLPPMSPQASARAKKDLEKLGVEIKLGAMVQSYDGETVTLKNGEQLKSFTVVWTAGVTGDVLPGLPPEWAEKGRLLTDENCRVKGSSNIFAIGDIAIMKSEATPKGHPGLAQPAMQMGKYLGKNLYALHSNQSVKPFKYFDKGSLATIGRGKAVADLPGKLHFGGLLAWWIWLFVHIGFLISFRNKMLVFTNWLWNFFTFDKGNRLIIRPYIRKNDVKTEKVFELNATEHA</sequence>
<evidence type="ECO:0000256" key="9">
    <source>
        <dbReference type="SAM" id="Phobius"/>
    </source>
</evidence>
<keyword evidence="9" id="KW-0812">Transmembrane</keyword>
<dbReference type="Proteomes" id="UP000261284">
    <property type="component" value="Unassembled WGS sequence"/>
</dbReference>
<dbReference type="PRINTS" id="PR00368">
    <property type="entry name" value="FADPNR"/>
</dbReference>